<reference evidence="2 3" key="2">
    <citation type="submission" date="2016-01" db="EMBL/GenBank/DDBJ databases">
        <title>Microcella alkaliphila JAM AC0309 whole genome shotgun sequence.</title>
        <authorList>
            <person name="Kurata A."/>
            <person name="Hirose Y."/>
            <person name="Kishimoto N."/>
            <person name="Kobayashi T."/>
        </authorList>
    </citation>
    <scope>NUCLEOTIDE SEQUENCE [LARGE SCALE GENOMIC DNA]</scope>
    <source>
        <strain evidence="2 3">JAM AC0309</strain>
    </source>
</reference>
<dbReference type="GO" id="GO:0008410">
    <property type="term" value="F:CoA-transferase activity"/>
    <property type="evidence" value="ECO:0007669"/>
    <property type="project" value="TreeGrafter"/>
</dbReference>
<dbReference type="KEGG" id="malk:MalAC0309_1254"/>
<dbReference type="AlphaFoldDB" id="A0A0U5BCX7"/>
<reference evidence="3" key="1">
    <citation type="submission" date="2015-12" db="EMBL/GenBank/DDBJ databases">
        <authorList>
            <person name="Shamseldin A."/>
            <person name="Moawad H."/>
            <person name="Abd El-Rahim W.M."/>
            <person name="Sadowsky M.J."/>
        </authorList>
    </citation>
    <scope>NUCLEOTIDE SEQUENCE [LARGE SCALE GENOMIC DNA]</scope>
    <source>
        <strain evidence="3">JAM AC0309</strain>
    </source>
</reference>
<dbReference type="Gene3D" id="3.40.50.10540">
    <property type="entry name" value="Crotonobetainyl-coa:carnitine coa-transferase, domain 1"/>
    <property type="match status" value="1"/>
</dbReference>
<dbReference type="Gene3D" id="3.30.1540.10">
    <property type="entry name" value="formyl-coa transferase, domain 3"/>
    <property type="match status" value="1"/>
</dbReference>
<proteinExistence type="predicted"/>
<dbReference type="Pfam" id="PF02515">
    <property type="entry name" value="CoA_transf_3"/>
    <property type="match status" value="1"/>
</dbReference>
<name>A0A0U5BCX7_9MICO</name>
<dbReference type="InterPro" id="IPR023606">
    <property type="entry name" value="CoA-Trfase_III_dom_1_sf"/>
</dbReference>
<evidence type="ECO:0000313" key="3">
    <source>
        <dbReference type="Proteomes" id="UP000218965"/>
    </source>
</evidence>
<protein>
    <submittedName>
        <fullName evidence="2">L-carnitine dehydratase/bile acid-inducible protein F</fullName>
    </submittedName>
</protein>
<dbReference type="InterPro" id="IPR003673">
    <property type="entry name" value="CoA-Trfase_fam_III"/>
</dbReference>
<gene>
    <name evidence="2" type="ORF">MalAC0309_1254</name>
</gene>
<organism evidence="2 3">
    <name type="scientific">Microcella alkaliphila</name>
    <dbReference type="NCBI Taxonomy" id="279828"/>
    <lineage>
        <taxon>Bacteria</taxon>
        <taxon>Bacillati</taxon>
        <taxon>Actinomycetota</taxon>
        <taxon>Actinomycetes</taxon>
        <taxon>Micrococcales</taxon>
        <taxon>Microbacteriaceae</taxon>
        <taxon>Microcella</taxon>
    </lineage>
</organism>
<dbReference type="InterPro" id="IPR050483">
    <property type="entry name" value="CoA-transferase_III_domain"/>
</dbReference>
<dbReference type="PANTHER" id="PTHR48207:SF3">
    <property type="entry name" value="SUCCINATE--HYDROXYMETHYLGLUTARATE COA-TRANSFERASE"/>
    <property type="match status" value="1"/>
</dbReference>
<dbReference type="Proteomes" id="UP000218965">
    <property type="component" value="Chromosome"/>
</dbReference>
<dbReference type="EMBL" id="AP017315">
    <property type="protein sequence ID" value="BAU32111.1"/>
    <property type="molecule type" value="Genomic_DNA"/>
</dbReference>
<dbReference type="SUPFAM" id="SSF89796">
    <property type="entry name" value="CoA-transferase family III (CaiB/BaiF)"/>
    <property type="match status" value="1"/>
</dbReference>
<accession>A0A0U5BCX7</accession>
<keyword evidence="1" id="KW-0808">Transferase</keyword>
<dbReference type="InterPro" id="IPR044855">
    <property type="entry name" value="CoA-Trfase_III_dom3_sf"/>
</dbReference>
<dbReference type="PANTHER" id="PTHR48207">
    <property type="entry name" value="SUCCINATE--HYDROXYMETHYLGLUTARATE COA-TRANSFERASE"/>
    <property type="match status" value="1"/>
</dbReference>
<sequence>MRTMMHPRAVRARRRSYSGGVSPGPLDGVLVADFSRVLAGPSASMWLADLGARVIKVERPGTGDDTRAFGPPWAGSSSAYFESANRSKESIALDLASPDDAALARSLAARADVMLENFRTGSLSRFGLDPEAVHRANPRAVYCSITGFGAGAGAHLPGYDFLVQAVGGLMSITGDPDGEPRKVGVALVDLLAAKDAVIGILAALRHRELTGEGQHVEVDLLSSLLASLANQASSYLATGVAPRAMGNQHPSIAPYETLRAADGMLAVAVGSDRQFRALTAALGAPALADDPRFASNGARVGNRAELIAVLEGALASIPVEEAVERMLGAGVPAGRVGDIPSAIALAESLGLDPLVDVGEGHPAQVRHPVRYSAFTPVTPTAPPALDADGTALRAWLAAPN</sequence>
<evidence type="ECO:0000256" key="1">
    <source>
        <dbReference type="ARBA" id="ARBA00022679"/>
    </source>
</evidence>
<evidence type="ECO:0000313" key="2">
    <source>
        <dbReference type="EMBL" id="BAU32111.1"/>
    </source>
</evidence>